<accession>A0AC34F1S6</accession>
<name>A0AC34F1S6_9BILA</name>
<dbReference type="Proteomes" id="UP000887579">
    <property type="component" value="Unplaced"/>
</dbReference>
<dbReference type="WBParaSite" id="ES5_v2.g10969.t1">
    <property type="protein sequence ID" value="ES5_v2.g10969.t1"/>
    <property type="gene ID" value="ES5_v2.g10969"/>
</dbReference>
<organism evidence="1 2">
    <name type="scientific">Panagrolaimus sp. ES5</name>
    <dbReference type="NCBI Taxonomy" id="591445"/>
    <lineage>
        <taxon>Eukaryota</taxon>
        <taxon>Metazoa</taxon>
        <taxon>Ecdysozoa</taxon>
        <taxon>Nematoda</taxon>
        <taxon>Chromadorea</taxon>
        <taxon>Rhabditida</taxon>
        <taxon>Tylenchina</taxon>
        <taxon>Panagrolaimomorpha</taxon>
        <taxon>Panagrolaimoidea</taxon>
        <taxon>Panagrolaimidae</taxon>
        <taxon>Panagrolaimus</taxon>
    </lineage>
</organism>
<proteinExistence type="predicted"/>
<reference evidence="2" key="1">
    <citation type="submission" date="2022-11" db="UniProtKB">
        <authorList>
            <consortium name="WormBaseParasite"/>
        </authorList>
    </citation>
    <scope>IDENTIFICATION</scope>
</reference>
<sequence>MDIGIRAAQLISEVTPHIFLTAAQVTLQQPNSTRPTPTNSTPSQVKSEICEPFDTSGSAMSAVERDNTPESSEDEENAPAAEEEEFEVEQILDTKLNGRKRLFKVRWKNYGPEWDTWEPEDSLKDGAEESMKEFMIKYEADKKNSKNSKKRKRPSATPTSASTKPTRSRSRRSTVEDADDESLPDTVSSSDGEGFTPSSKKKSKPNTNGKTPTPTRNRSGGRAAAASPTKPTTEHSTPSAPAGASALTSNGFLSNKTPWFMDSSSEDEGKEKPNDTNSKSATPTKEQKDIPSSSALKLVIKSHKTPEKNDEEEDNDDAKDKSDKEEKDDADASSNSKKHKKDKHKKKNKKPKVELIFEGIYRKGHGEPLSFVAQQTGSDQTTTFSLEEAIEADSKSLARFLADKVTFVAEGIPSVNVINASSSFSSTVIANRV</sequence>
<protein>
    <submittedName>
        <fullName evidence="2">Chromo domain-containing protein</fullName>
    </submittedName>
</protein>
<evidence type="ECO:0000313" key="2">
    <source>
        <dbReference type="WBParaSite" id="ES5_v2.g10969.t1"/>
    </source>
</evidence>
<evidence type="ECO:0000313" key="1">
    <source>
        <dbReference type="Proteomes" id="UP000887579"/>
    </source>
</evidence>